<accession>A0A4R4P639</accession>
<dbReference type="RefSeq" id="WP_131938525.1">
    <property type="nucleotide sequence ID" value="NZ_BAAAMX010000036.1"/>
</dbReference>
<dbReference type="PROSITE" id="PS51257">
    <property type="entry name" value="PROKAR_LIPOPROTEIN"/>
    <property type="match status" value="1"/>
</dbReference>
<dbReference type="PANTHER" id="PTHR34853">
    <property type="match status" value="1"/>
</dbReference>
<dbReference type="PIRSF" id="PIRSF029171">
    <property type="entry name" value="Esterase_LipA"/>
    <property type="match status" value="1"/>
</dbReference>
<dbReference type="InterPro" id="IPR005152">
    <property type="entry name" value="Lipase_secreted"/>
</dbReference>
<dbReference type="InterPro" id="IPR022742">
    <property type="entry name" value="Hydrolase_4"/>
</dbReference>
<organism evidence="3 4">
    <name type="scientific">Actinomadura bangladeshensis</name>
    <dbReference type="NCBI Taxonomy" id="453573"/>
    <lineage>
        <taxon>Bacteria</taxon>
        <taxon>Bacillati</taxon>
        <taxon>Actinomycetota</taxon>
        <taxon>Actinomycetes</taxon>
        <taxon>Streptosporangiales</taxon>
        <taxon>Thermomonosporaceae</taxon>
        <taxon>Actinomadura</taxon>
    </lineage>
</organism>
<comment type="caution">
    <text evidence="3">The sequence shown here is derived from an EMBL/GenBank/DDBJ whole genome shotgun (WGS) entry which is preliminary data.</text>
</comment>
<reference evidence="3 4" key="1">
    <citation type="submission" date="2019-03" db="EMBL/GenBank/DDBJ databases">
        <title>Draft genome sequences of novel Actinobacteria.</title>
        <authorList>
            <person name="Sahin N."/>
            <person name="Ay H."/>
            <person name="Saygin H."/>
        </authorList>
    </citation>
    <scope>NUCLEOTIDE SEQUENCE [LARGE SCALE GENOMIC DNA]</scope>
    <source>
        <strain evidence="3 4">DSM 45347</strain>
    </source>
</reference>
<sequence>MRSLGTRAVMAIACAGAVGVAGAACGGTPEVTAAPVKADAVKADAGKVPPGQRGKLLSSRPLTNAAALPSASANRFITYTSEGAGGKRITVSGTVAVPKGTPPKGGWPVLSWAHGTTGTADACAPSADTADGPAHDYLAITEQYLDKWVQNGFAVVQTDYEGLGTPGGHPYMNGASEANTVTDIVRAARQAGHRIGRDWFVAGHSQGGQATLYTAATARQPRDIRLRGAVSIAPGSSMSQAAQYVKAQYPGAEIALPFLFVLLNGAHAADPTFVPEDLLTDDAAAIAKAGRTNACLAQLKQLTANLPLTDVFRPDADLTRFENYYDAQEALGLTIEVPTLVAQGTADREVSPAATQNIVTDLCKRYGTIAYRSFDGADHRGSINASFEASLRFAKAIQNGEAPPTTC</sequence>
<protein>
    <submittedName>
        <fullName evidence="3">Alpha/beta hydrolase</fullName>
    </submittedName>
</protein>
<dbReference type="AlphaFoldDB" id="A0A4R4P639"/>
<evidence type="ECO:0000313" key="3">
    <source>
        <dbReference type="EMBL" id="TDC17555.1"/>
    </source>
</evidence>
<keyword evidence="3" id="KW-0378">Hydrolase</keyword>
<feature type="signal peptide" evidence="1">
    <location>
        <begin position="1"/>
        <end position="23"/>
    </location>
</feature>
<name>A0A4R4P639_9ACTN</name>
<dbReference type="SUPFAM" id="SSF53474">
    <property type="entry name" value="alpha/beta-Hydrolases"/>
    <property type="match status" value="1"/>
</dbReference>
<keyword evidence="4" id="KW-1185">Reference proteome</keyword>
<evidence type="ECO:0000313" key="4">
    <source>
        <dbReference type="Proteomes" id="UP000295431"/>
    </source>
</evidence>
<dbReference type="EMBL" id="SMJW01000031">
    <property type="protein sequence ID" value="TDC17555.1"/>
    <property type="molecule type" value="Genomic_DNA"/>
</dbReference>
<proteinExistence type="predicted"/>
<feature type="chain" id="PRO_5020996611" evidence="1">
    <location>
        <begin position="24"/>
        <end position="407"/>
    </location>
</feature>
<keyword evidence="1" id="KW-0732">Signal</keyword>
<dbReference type="GO" id="GO:0016042">
    <property type="term" value="P:lipid catabolic process"/>
    <property type="evidence" value="ECO:0007669"/>
    <property type="project" value="InterPro"/>
</dbReference>
<dbReference type="PANTHER" id="PTHR34853:SF1">
    <property type="entry name" value="LIPASE 5"/>
    <property type="match status" value="1"/>
</dbReference>
<gene>
    <name evidence="3" type="ORF">E1284_08850</name>
</gene>
<feature type="domain" description="Serine aminopeptidase S33" evidence="2">
    <location>
        <begin position="137"/>
        <end position="365"/>
    </location>
</feature>
<evidence type="ECO:0000259" key="2">
    <source>
        <dbReference type="Pfam" id="PF12146"/>
    </source>
</evidence>
<dbReference type="InterPro" id="IPR029058">
    <property type="entry name" value="AB_hydrolase_fold"/>
</dbReference>
<evidence type="ECO:0000256" key="1">
    <source>
        <dbReference type="SAM" id="SignalP"/>
    </source>
</evidence>
<dbReference type="Pfam" id="PF12146">
    <property type="entry name" value="Hydrolase_4"/>
    <property type="match status" value="1"/>
</dbReference>
<dbReference type="GO" id="GO:0004806">
    <property type="term" value="F:triacylglycerol lipase activity"/>
    <property type="evidence" value="ECO:0007669"/>
    <property type="project" value="InterPro"/>
</dbReference>
<dbReference type="Proteomes" id="UP000295431">
    <property type="component" value="Unassembled WGS sequence"/>
</dbReference>
<dbReference type="OrthoDB" id="9798122at2"/>
<dbReference type="Gene3D" id="3.40.50.1820">
    <property type="entry name" value="alpha/beta hydrolase"/>
    <property type="match status" value="2"/>
</dbReference>